<dbReference type="PANTHER" id="PTHR42683">
    <property type="entry name" value="ALDEHYDE REDUCTASE"/>
    <property type="match status" value="1"/>
</dbReference>
<feature type="domain" description="Alcohol dehydrogenase-like N-terminal" evidence="4">
    <location>
        <begin position="33"/>
        <end position="78"/>
    </location>
</feature>
<accession>A0A1Q2YCF0</accession>
<keyword evidence="6" id="KW-1185">Reference proteome</keyword>
<gene>
    <name evidence="5" type="ORF">PMKS-000691</name>
</gene>
<evidence type="ECO:0000256" key="2">
    <source>
        <dbReference type="ARBA" id="ARBA00022833"/>
    </source>
</evidence>
<proteinExistence type="predicted"/>
<dbReference type="InterPro" id="IPR047109">
    <property type="entry name" value="CAD-like"/>
</dbReference>
<dbReference type="Gene3D" id="3.90.180.10">
    <property type="entry name" value="Medium-chain alcohol dehydrogenases, catalytic domain"/>
    <property type="match status" value="1"/>
</dbReference>
<reference evidence="5 6" key="1">
    <citation type="submission" date="2016-08" db="EMBL/GenBank/DDBJ databases">
        <title>Whole genome shotgun sequence of Pichia membranifaciens KS47-1.</title>
        <authorList>
            <person name="Konishi M."/>
            <person name="Ishida M."/>
            <person name="Arakawa T."/>
            <person name="Kato Y."/>
            <person name="Horiuchi J."/>
        </authorList>
    </citation>
    <scope>NUCLEOTIDE SEQUENCE [LARGE SCALE GENOMIC DNA]</scope>
    <source>
        <strain evidence="5 6">KS47-1</strain>
    </source>
</reference>
<evidence type="ECO:0000313" key="5">
    <source>
        <dbReference type="EMBL" id="GAV27227.1"/>
    </source>
</evidence>
<dbReference type="EMBL" id="BDGI01000026">
    <property type="protein sequence ID" value="GAV27227.1"/>
    <property type="molecule type" value="Genomic_DNA"/>
</dbReference>
<evidence type="ECO:0000256" key="1">
    <source>
        <dbReference type="ARBA" id="ARBA00022723"/>
    </source>
</evidence>
<name>A0A1Q2YCF0_9ASCO</name>
<comment type="caution">
    <text evidence="5">The sequence shown here is derived from an EMBL/GenBank/DDBJ whole genome shotgun (WGS) entry which is preliminary data.</text>
</comment>
<keyword evidence="1" id="KW-0479">Metal-binding</keyword>
<evidence type="ECO:0000259" key="4">
    <source>
        <dbReference type="Pfam" id="PF08240"/>
    </source>
</evidence>
<keyword evidence="2" id="KW-0862">Zinc</keyword>
<dbReference type="GO" id="GO:0016616">
    <property type="term" value="F:oxidoreductase activity, acting on the CH-OH group of donors, NAD or NADP as acceptor"/>
    <property type="evidence" value="ECO:0007669"/>
    <property type="project" value="InterPro"/>
</dbReference>
<dbReference type="InterPro" id="IPR011032">
    <property type="entry name" value="GroES-like_sf"/>
</dbReference>
<dbReference type="Pfam" id="PF08240">
    <property type="entry name" value="ADH_N"/>
    <property type="match status" value="1"/>
</dbReference>
<dbReference type="AlphaFoldDB" id="A0A1Q2YCF0"/>
<organism evidence="5 6">
    <name type="scientific">Pichia membranifaciens</name>
    <dbReference type="NCBI Taxonomy" id="4926"/>
    <lineage>
        <taxon>Eukaryota</taxon>
        <taxon>Fungi</taxon>
        <taxon>Dikarya</taxon>
        <taxon>Ascomycota</taxon>
        <taxon>Saccharomycotina</taxon>
        <taxon>Pichiomycetes</taxon>
        <taxon>Pichiales</taxon>
        <taxon>Pichiaceae</taxon>
        <taxon>Pichia</taxon>
    </lineage>
</organism>
<keyword evidence="3" id="KW-0560">Oxidoreductase</keyword>
<sequence length="120" mass="13081">MSAVKEIRAIGVHDYDNWLDPKEFTYEPQEMRPEDVEIKVEACGICGSDIHAANGDWGRNYTPLAVGHEIVESVLAPNATVVVPVPVVITSTRTHAGPMLAPIRAPTQAVRLPKVVMPPM</sequence>
<evidence type="ECO:0000313" key="6">
    <source>
        <dbReference type="Proteomes" id="UP000186136"/>
    </source>
</evidence>
<protein>
    <recommendedName>
        <fullName evidence="4">Alcohol dehydrogenase-like N-terminal domain-containing protein</fullName>
    </recommendedName>
</protein>
<dbReference type="GO" id="GO:0046872">
    <property type="term" value="F:metal ion binding"/>
    <property type="evidence" value="ECO:0007669"/>
    <property type="project" value="UniProtKB-KW"/>
</dbReference>
<dbReference type="OrthoDB" id="1879366at2759"/>
<dbReference type="SUPFAM" id="SSF50129">
    <property type="entry name" value="GroES-like"/>
    <property type="match status" value="1"/>
</dbReference>
<dbReference type="Proteomes" id="UP000186136">
    <property type="component" value="Unassembled WGS sequence"/>
</dbReference>
<evidence type="ECO:0000256" key="3">
    <source>
        <dbReference type="ARBA" id="ARBA00023002"/>
    </source>
</evidence>
<dbReference type="InterPro" id="IPR013154">
    <property type="entry name" value="ADH-like_N"/>
</dbReference>